<comment type="caution">
    <text evidence="2">The sequence shown here is derived from an EMBL/GenBank/DDBJ whole genome shotgun (WGS) entry which is preliminary data.</text>
</comment>
<feature type="transmembrane region" description="Helical" evidence="1">
    <location>
        <begin position="118"/>
        <end position="143"/>
    </location>
</feature>
<feature type="transmembrane region" description="Helical" evidence="1">
    <location>
        <begin position="163"/>
        <end position="186"/>
    </location>
</feature>
<feature type="transmembrane region" description="Helical" evidence="1">
    <location>
        <begin position="198"/>
        <end position="218"/>
    </location>
</feature>
<protein>
    <submittedName>
        <fullName evidence="2">Spirocyclase AveC family protein</fullName>
    </submittedName>
</protein>
<evidence type="ECO:0000313" key="2">
    <source>
        <dbReference type="EMBL" id="MCZ8377332.1"/>
    </source>
</evidence>
<proteinExistence type="predicted"/>
<feature type="transmembrane region" description="Helical" evidence="1">
    <location>
        <begin position="296"/>
        <end position="322"/>
    </location>
</feature>
<dbReference type="EMBL" id="JAPZPY010000001">
    <property type="protein sequence ID" value="MCZ8377332.1"/>
    <property type="molecule type" value="Genomic_DNA"/>
</dbReference>
<feature type="transmembrane region" description="Helical" evidence="1">
    <location>
        <begin position="253"/>
        <end position="272"/>
    </location>
</feature>
<keyword evidence="3" id="KW-1185">Reference proteome</keyword>
<dbReference type="Pfam" id="PF17198">
    <property type="entry name" value="AveC_like"/>
    <property type="match status" value="1"/>
</dbReference>
<evidence type="ECO:0000313" key="3">
    <source>
        <dbReference type="Proteomes" id="UP001142153"/>
    </source>
</evidence>
<gene>
    <name evidence="2" type="ORF">O6P37_00505</name>
</gene>
<feature type="transmembrane region" description="Helical" evidence="1">
    <location>
        <begin position="84"/>
        <end position="106"/>
    </location>
</feature>
<keyword evidence="1" id="KW-0812">Transmembrane</keyword>
<name>A0ABT4PL88_9MYCO</name>
<accession>A0ABT4PL88</accession>
<sequence>MVRRSVAAGLFRRWVRPPAMTDQQTHRTPADPDARAGTTIKVLWWLFAIGMLVLIGLNGQVGAGEARIANPDVSDEARESVAGLANWAALCNIWTTVMMVVGVAAFTYSWRKHPKHPYLLMVLAGTVLVWLDPFANWVSYSAFSPDLWHYPVDWPWVSLAPLVEPFVCIAYASVLIIPAFVAIPLLQRLQRGRSVDSFVWRHPLITLSAITFAIGFALDAVVEVFCVSKRVYAYTQVPEFGSLFAGQYNQFPLLWESGLATSMMIAASILIYRDDTGRTHAEKLAQRLRMLPTKPALASFIIMISALSLSYIAVYGGGFMILRAGKLATSVACPWPFPETKVYDPQGFYEMAGHPGPFYEGKWNTWMSGQPDGRPVIEGPVPAGPCGPGRE</sequence>
<evidence type="ECO:0000256" key="1">
    <source>
        <dbReference type="SAM" id="Phobius"/>
    </source>
</evidence>
<reference evidence="2" key="1">
    <citation type="submission" date="2022-12" db="EMBL/GenBank/DDBJ databases">
        <authorList>
            <person name="Deng Y."/>
            <person name="Zhang Y.-Q."/>
        </authorList>
    </citation>
    <scope>NUCLEOTIDE SEQUENCE</scope>
    <source>
        <strain evidence="2">CPCC 205372</strain>
    </source>
</reference>
<keyword evidence="1" id="KW-1133">Transmembrane helix</keyword>
<feature type="transmembrane region" description="Helical" evidence="1">
    <location>
        <begin position="42"/>
        <end position="64"/>
    </location>
</feature>
<dbReference type="InterPro" id="IPR033459">
    <property type="entry name" value="AveC-like"/>
</dbReference>
<keyword evidence="1" id="KW-0472">Membrane</keyword>
<organism evidence="2 3">
    <name type="scientific">Mycobacterium hippophais</name>
    <dbReference type="NCBI Taxonomy" id="3016340"/>
    <lineage>
        <taxon>Bacteria</taxon>
        <taxon>Bacillati</taxon>
        <taxon>Actinomycetota</taxon>
        <taxon>Actinomycetes</taxon>
        <taxon>Mycobacteriales</taxon>
        <taxon>Mycobacteriaceae</taxon>
        <taxon>Mycobacterium</taxon>
    </lineage>
</organism>
<dbReference type="Proteomes" id="UP001142153">
    <property type="component" value="Unassembled WGS sequence"/>
</dbReference>